<evidence type="ECO:0000313" key="4">
    <source>
        <dbReference type="Proteomes" id="UP001515500"/>
    </source>
</evidence>
<dbReference type="CDD" id="cd16448">
    <property type="entry name" value="RING-H2"/>
    <property type="match status" value="1"/>
</dbReference>
<keyword evidence="1" id="KW-0479">Metal-binding</keyword>
<accession>A0AB40AY69</accession>
<keyword evidence="4" id="KW-1185">Reference proteome</keyword>
<keyword evidence="1" id="KW-0863">Zinc-finger</keyword>
<dbReference type="AlphaFoldDB" id="A0AB40AY69"/>
<dbReference type="SUPFAM" id="SSF57850">
    <property type="entry name" value="RING/U-box"/>
    <property type="match status" value="1"/>
</dbReference>
<organism evidence="4 5">
    <name type="scientific">Dioscorea cayennensis subsp. rotundata</name>
    <name type="common">White Guinea yam</name>
    <name type="synonym">Dioscorea rotundata</name>
    <dbReference type="NCBI Taxonomy" id="55577"/>
    <lineage>
        <taxon>Eukaryota</taxon>
        <taxon>Viridiplantae</taxon>
        <taxon>Streptophyta</taxon>
        <taxon>Embryophyta</taxon>
        <taxon>Tracheophyta</taxon>
        <taxon>Spermatophyta</taxon>
        <taxon>Magnoliopsida</taxon>
        <taxon>Liliopsida</taxon>
        <taxon>Dioscoreales</taxon>
        <taxon>Dioscoreaceae</taxon>
        <taxon>Dioscorea</taxon>
    </lineage>
</organism>
<name>A0AB40AY69_DIOCR</name>
<gene>
    <name evidence="5" type="primary">LOC120256226</name>
</gene>
<dbReference type="InterPro" id="IPR001841">
    <property type="entry name" value="Znf_RING"/>
</dbReference>
<dbReference type="InterPro" id="IPR044274">
    <property type="entry name" value="RFI2"/>
</dbReference>
<sequence>MPMNAAAKTKTSEAMDLDASCSICLELVQDRGERSIAKLQCGHEFHLDCIGSAFNVKGAMQCPNCRKVEKGRWLYATGNRSSAEFDFEGLTVGEILGLYSSELPFGIQWCPFRGFPQLASLFEEGELQPSSYHELMGNIGFGDHSSASSSTQVCPYLAMHGFPHSMHTAPSTADVVPDNGRFHRLATSLGGQSSAEIMNSHSYSAIEAQNHSWQQQPSLTFSISANVDQPPSQLGLRLPRNDPGGQQGVGSFIHPRPFLHGSAARNASNMGTQLGPPVMGDARAHTRAHGGHIYQQSVPSSAVRGSPFPPVRRTRPRGLALTVAPPSSAEPSAGFYGFSVSGSVSRSVQDGENIGRHFDRTFGWGRDSFPPLPWIPLETESQWWGPFNPPNPNAQPGATDSVTRNFFPQRPTSERATQSRQDNGYQRIPPPAMPPFM</sequence>
<evidence type="ECO:0000259" key="3">
    <source>
        <dbReference type="PROSITE" id="PS50089"/>
    </source>
</evidence>
<dbReference type="PANTHER" id="PTHR46798:SF19">
    <property type="entry name" value="OS09G0511500 PROTEIN"/>
    <property type="match status" value="1"/>
</dbReference>
<dbReference type="Proteomes" id="UP001515500">
    <property type="component" value="Unplaced"/>
</dbReference>
<feature type="compositionally biased region" description="Pro residues" evidence="2">
    <location>
        <begin position="428"/>
        <end position="437"/>
    </location>
</feature>
<dbReference type="PROSITE" id="PS50089">
    <property type="entry name" value="ZF_RING_2"/>
    <property type="match status" value="1"/>
</dbReference>
<feature type="region of interest" description="Disordered" evidence="2">
    <location>
        <begin position="388"/>
        <end position="437"/>
    </location>
</feature>
<dbReference type="SMART" id="SM00184">
    <property type="entry name" value="RING"/>
    <property type="match status" value="1"/>
</dbReference>
<reference evidence="5" key="1">
    <citation type="submission" date="2025-08" db="UniProtKB">
        <authorList>
            <consortium name="RefSeq"/>
        </authorList>
    </citation>
    <scope>IDENTIFICATION</scope>
</reference>
<dbReference type="GO" id="GO:0004842">
    <property type="term" value="F:ubiquitin-protein transferase activity"/>
    <property type="evidence" value="ECO:0007669"/>
    <property type="project" value="InterPro"/>
</dbReference>
<evidence type="ECO:0000313" key="5">
    <source>
        <dbReference type="RefSeq" id="XP_039119890.1"/>
    </source>
</evidence>
<protein>
    <submittedName>
        <fullName evidence="5">E3 ubiquitin-protein ligase RFI2-like</fullName>
    </submittedName>
</protein>
<dbReference type="InterPro" id="IPR013083">
    <property type="entry name" value="Znf_RING/FYVE/PHD"/>
</dbReference>
<dbReference type="Gene3D" id="3.30.40.10">
    <property type="entry name" value="Zinc/RING finger domain, C3HC4 (zinc finger)"/>
    <property type="match status" value="1"/>
</dbReference>
<dbReference type="Pfam" id="PF13639">
    <property type="entry name" value="zf-RING_2"/>
    <property type="match status" value="1"/>
</dbReference>
<dbReference type="GeneID" id="120256226"/>
<proteinExistence type="predicted"/>
<evidence type="ECO:0000256" key="2">
    <source>
        <dbReference type="SAM" id="MobiDB-lite"/>
    </source>
</evidence>
<keyword evidence="1" id="KW-0862">Zinc</keyword>
<feature type="domain" description="RING-type" evidence="3">
    <location>
        <begin position="21"/>
        <end position="66"/>
    </location>
</feature>
<feature type="compositionally biased region" description="Polar residues" evidence="2">
    <location>
        <begin position="394"/>
        <end position="424"/>
    </location>
</feature>
<dbReference type="RefSeq" id="XP_039119890.1">
    <property type="nucleotide sequence ID" value="XM_039263956.1"/>
</dbReference>
<dbReference type="GO" id="GO:0008270">
    <property type="term" value="F:zinc ion binding"/>
    <property type="evidence" value="ECO:0007669"/>
    <property type="project" value="UniProtKB-KW"/>
</dbReference>
<evidence type="ECO:0000256" key="1">
    <source>
        <dbReference type="PROSITE-ProRule" id="PRU00175"/>
    </source>
</evidence>
<dbReference type="PANTHER" id="PTHR46798">
    <property type="entry name" value="OS09G0511500 PROTEIN"/>
    <property type="match status" value="1"/>
</dbReference>